<keyword evidence="1" id="KW-1133">Transmembrane helix</keyword>
<sequence>MLSLIVSIALFIYFSHKYRVGPVWFAWTGVGAASWIASFLAFMIVKRSKKRVLHDVEVARQSNQLSGRIHDSTITQAAMIGDSNANRQHAIPVDSATAAGAGNASNTATAGVALALRRHRSGLGGISEKGLNGDDDWARGAEERLDTPVAIHRAQEGVNE</sequence>
<dbReference type="EMBL" id="BQXU01000030">
    <property type="protein sequence ID" value="GKT49519.1"/>
    <property type="molecule type" value="Genomic_DNA"/>
</dbReference>
<proteinExistence type="predicted"/>
<dbReference type="GeneID" id="73330502"/>
<feature type="transmembrane region" description="Helical" evidence="1">
    <location>
        <begin position="27"/>
        <end position="45"/>
    </location>
</feature>
<comment type="caution">
    <text evidence="2">The sequence shown here is derived from an EMBL/GenBank/DDBJ whole genome shotgun (WGS) entry which is preliminary data.</text>
</comment>
<keyword evidence="1" id="KW-0472">Membrane</keyword>
<evidence type="ECO:0000256" key="1">
    <source>
        <dbReference type="SAM" id="Phobius"/>
    </source>
</evidence>
<reference evidence="2 3" key="1">
    <citation type="submission" date="2022-03" db="EMBL/GenBank/DDBJ databases">
        <title>Genome data of Colletotrichum spp.</title>
        <authorList>
            <person name="Utami Y.D."/>
            <person name="Hiruma K."/>
        </authorList>
    </citation>
    <scope>NUCLEOTIDE SEQUENCE [LARGE SCALE GENOMIC DNA]</scope>
    <source>
        <strain evidence="2 3">MAFF 239500</strain>
    </source>
</reference>
<dbReference type="AlphaFoldDB" id="A0AA37PC84"/>
<evidence type="ECO:0000313" key="2">
    <source>
        <dbReference type="EMBL" id="GKT49519.1"/>
    </source>
</evidence>
<name>A0AA37PC84_9PEZI</name>
<gene>
    <name evidence="2" type="ORF">ColSpa_09700</name>
</gene>
<keyword evidence="1" id="KW-0812">Transmembrane</keyword>
<protein>
    <submittedName>
        <fullName evidence="2">Uncharacterized protein</fullName>
    </submittedName>
</protein>
<accession>A0AA37PC84</accession>
<organism evidence="2 3">
    <name type="scientific">Colletotrichum spaethianum</name>
    <dbReference type="NCBI Taxonomy" id="700344"/>
    <lineage>
        <taxon>Eukaryota</taxon>
        <taxon>Fungi</taxon>
        <taxon>Dikarya</taxon>
        <taxon>Ascomycota</taxon>
        <taxon>Pezizomycotina</taxon>
        <taxon>Sordariomycetes</taxon>
        <taxon>Hypocreomycetidae</taxon>
        <taxon>Glomerellales</taxon>
        <taxon>Glomerellaceae</taxon>
        <taxon>Colletotrichum</taxon>
        <taxon>Colletotrichum spaethianum species complex</taxon>
    </lineage>
</organism>
<keyword evidence="3" id="KW-1185">Reference proteome</keyword>
<evidence type="ECO:0000313" key="3">
    <source>
        <dbReference type="Proteomes" id="UP001055115"/>
    </source>
</evidence>
<dbReference type="RefSeq" id="XP_049131869.1">
    <property type="nucleotide sequence ID" value="XM_049275912.1"/>
</dbReference>
<dbReference type="Proteomes" id="UP001055115">
    <property type="component" value="Unassembled WGS sequence"/>
</dbReference>